<reference evidence="1" key="1">
    <citation type="submission" date="2022-03" db="EMBL/GenBank/DDBJ databases">
        <authorList>
            <person name="Sayadi A."/>
        </authorList>
    </citation>
    <scope>NUCLEOTIDE SEQUENCE</scope>
</reference>
<proteinExistence type="predicted"/>
<gene>
    <name evidence="1" type="ORF">ACAOBT_LOCUS26934</name>
</gene>
<name>A0A9P0LPA8_ACAOB</name>
<dbReference type="Proteomes" id="UP001152888">
    <property type="component" value="Unassembled WGS sequence"/>
</dbReference>
<evidence type="ECO:0000313" key="2">
    <source>
        <dbReference type="Proteomes" id="UP001152888"/>
    </source>
</evidence>
<dbReference type="AlphaFoldDB" id="A0A9P0LPA8"/>
<accession>A0A9P0LPA8</accession>
<keyword evidence="2" id="KW-1185">Reference proteome</keyword>
<dbReference type="EMBL" id="CAKOFQ010007507">
    <property type="protein sequence ID" value="CAH2002710.1"/>
    <property type="molecule type" value="Genomic_DNA"/>
</dbReference>
<evidence type="ECO:0000313" key="1">
    <source>
        <dbReference type="EMBL" id="CAH2002710.1"/>
    </source>
</evidence>
<protein>
    <submittedName>
        <fullName evidence="1">Uncharacterized protein</fullName>
    </submittedName>
</protein>
<comment type="caution">
    <text evidence="1">The sequence shown here is derived from an EMBL/GenBank/DDBJ whole genome shotgun (WGS) entry which is preliminary data.</text>
</comment>
<sequence>MMNLRQLFPTYFCQSFSKMLAKIIISVRKLFLPILTNSFLSILEFQGKFLLL</sequence>
<organism evidence="1 2">
    <name type="scientific">Acanthoscelides obtectus</name>
    <name type="common">Bean weevil</name>
    <name type="synonym">Bruchus obtectus</name>
    <dbReference type="NCBI Taxonomy" id="200917"/>
    <lineage>
        <taxon>Eukaryota</taxon>
        <taxon>Metazoa</taxon>
        <taxon>Ecdysozoa</taxon>
        <taxon>Arthropoda</taxon>
        <taxon>Hexapoda</taxon>
        <taxon>Insecta</taxon>
        <taxon>Pterygota</taxon>
        <taxon>Neoptera</taxon>
        <taxon>Endopterygota</taxon>
        <taxon>Coleoptera</taxon>
        <taxon>Polyphaga</taxon>
        <taxon>Cucujiformia</taxon>
        <taxon>Chrysomeloidea</taxon>
        <taxon>Chrysomelidae</taxon>
        <taxon>Bruchinae</taxon>
        <taxon>Bruchini</taxon>
        <taxon>Acanthoscelides</taxon>
    </lineage>
</organism>